<proteinExistence type="inferred from homology"/>
<keyword evidence="2 4" id="KW-0238">DNA-binding</keyword>
<evidence type="ECO:0000256" key="4">
    <source>
        <dbReference type="PROSITE-ProRule" id="PRU01248"/>
    </source>
</evidence>
<dbReference type="AlphaFoldDB" id="A0A402ASY5"/>
<feature type="domain" description="Tyr recombinase" evidence="7">
    <location>
        <begin position="721"/>
        <end position="909"/>
    </location>
</feature>
<dbReference type="InterPro" id="IPR011010">
    <property type="entry name" value="DNA_brk_join_enz"/>
</dbReference>
<evidence type="ECO:0000256" key="1">
    <source>
        <dbReference type="ARBA" id="ARBA00008857"/>
    </source>
</evidence>
<dbReference type="InterPro" id="IPR010998">
    <property type="entry name" value="Integrase_recombinase_N"/>
</dbReference>
<dbReference type="Gene3D" id="3.30.420.10">
    <property type="entry name" value="Ribonuclease H-like superfamily/Ribonuclease H"/>
    <property type="match status" value="1"/>
</dbReference>
<dbReference type="PROSITE" id="PS51898">
    <property type="entry name" value="TYR_RECOMBINASE"/>
    <property type="match status" value="1"/>
</dbReference>
<dbReference type="PANTHER" id="PTHR30349">
    <property type="entry name" value="PHAGE INTEGRASE-RELATED"/>
    <property type="match status" value="1"/>
</dbReference>
<reference evidence="10" key="1">
    <citation type="submission" date="2018-12" db="EMBL/GenBank/DDBJ databases">
        <title>Tengunoibacter tsumagoiensis gen. nov., sp. nov., Dictyobacter kobayashii sp. nov., D. alpinus sp. nov., and D. joshuensis sp. nov. and description of Dictyobacteraceae fam. nov. within the order Ktedonobacterales isolated from Tengu-no-mugimeshi.</title>
        <authorList>
            <person name="Wang C.M."/>
            <person name="Zheng Y."/>
            <person name="Sakai Y."/>
            <person name="Toyoda A."/>
            <person name="Minakuchi Y."/>
            <person name="Abe K."/>
            <person name="Yokota A."/>
            <person name="Yabe S."/>
        </authorList>
    </citation>
    <scope>NUCLEOTIDE SEQUENCE [LARGE SCALE GENOMIC DNA]</scope>
    <source>
        <strain evidence="10">Uno11</strain>
    </source>
</reference>
<organism evidence="9 10">
    <name type="scientific">Dictyobacter kobayashii</name>
    <dbReference type="NCBI Taxonomy" id="2014872"/>
    <lineage>
        <taxon>Bacteria</taxon>
        <taxon>Bacillati</taxon>
        <taxon>Chloroflexota</taxon>
        <taxon>Ktedonobacteria</taxon>
        <taxon>Ktedonobacterales</taxon>
        <taxon>Dictyobacteraceae</taxon>
        <taxon>Dictyobacter</taxon>
    </lineage>
</organism>
<dbReference type="Pfam" id="PF00589">
    <property type="entry name" value="Phage_integrase"/>
    <property type="match status" value="1"/>
</dbReference>
<evidence type="ECO:0000313" key="10">
    <source>
        <dbReference type="Proteomes" id="UP000287188"/>
    </source>
</evidence>
<feature type="domain" description="Integrase catalytic" evidence="6">
    <location>
        <begin position="164"/>
        <end position="344"/>
    </location>
</feature>
<gene>
    <name evidence="9" type="ORF">KDK_59950</name>
</gene>
<dbReference type="RefSeq" id="WP_161977762.1">
    <property type="nucleotide sequence ID" value="NZ_BIFS01000002.1"/>
</dbReference>
<dbReference type="InterPro" id="IPR013762">
    <property type="entry name" value="Integrase-like_cat_sf"/>
</dbReference>
<protein>
    <recommendedName>
        <fullName evidence="11">Integrase</fullName>
    </recommendedName>
</protein>
<accession>A0A402ASY5</accession>
<dbReference type="Proteomes" id="UP000287188">
    <property type="component" value="Unassembled WGS sequence"/>
</dbReference>
<dbReference type="Gene3D" id="1.10.443.10">
    <property type="entry name" value="Intergrase catalytic core"/>
    <property type="match status" value="1"/>
</dbReference>
<keyword evidence="3" id="KW-0233">DNA recombination</keyword>
<dbReference type="SUPFAM" id="SSF53098">
    <property type="entry name" value="Ribonuclease H-like"/>
    <property type="match status" value="1"/>
</dbReference>
<dbReference type="InterPro" id="IPR036397">
    <property type="entry name" value="RNaseH_sf"/>
</dbReference>
<comment type="similarity">
    <text evidence="1">Belongs to the 'phage' integrase family.</text>
</comment>
<evidence type="ECO:0000259" key="8">
    <source>
        <dbReference type="PROSITE" id="PS51900"/>
    </source>
</evidence>
<dbReference type="InterPro" id="IPR002104">
    <property type="entry name" value="Integrase_catalytic"/>
</dbReference>
<dbReference type="InterPro" id="IPR044068">
    <property type="entry name" value="CB"/>
</dbReference>
<evidence type="ECO:0000256" key="3">
    <source>
        <dbReference type="ARBA" id="ARBA00023172"/>
    </source>
</evidence>
<dbReference type="InterPro" id="IPR012337">
    <property type="entry name" value="RNaseH-like_sf"/>
</dbReference>
<evidence type="ECO:0008006" key="11">
    <source>
        <dbReference type="Google" id="ProtNLM"/>
    </source>
</evidence>
<dbReference type="SUPFAM" id="SSF56349">
    <property type="entry name" value="DNA breaking-rejoining enzymes"/>
    <property type="match status" value="1"/>
</dbReference>
<dbReference type="GO" id="GO:0006310">
    <property type="term" value="P:DNA recombination"/>
    <property type="evidence" value="ECO:0007669"/>
    <property type="project" value="UniProtKB-KW"/>
</dbReference>
<dbReference type="GO" id="GO:0003677">
    <property type="term" value="F:DNA binding"/>
    <property type="evidence" value="ECO:0007669"/>
    <property type="project" value="UniProtKB-UniRule"/>
</dbReference>
<dbReference type="InterPro" id="IPR050090">
    <property type="entry name" value="Tyrosine_recombinase_XerCD"/>
</dbReference>
<evidence type="ECO:0000256" key="2">
    <source>
        <dbReference type="ARBA" id="ARBA00023125"/>
    </source>
</evidence>
<keyword evidence="10" id="KW-1185">Reference proteome</keyword>
<evidence type="ECO:0000259" key="6">
    <source>
        <dbReference type="PROSITE" id="PS50994"/>
    </source>
</evidence>
<dbReference type="Gene3D" id="1.10.150.130">
    <property type="match status" value="1"/>
</dbReference>
<dbReference type="GO" id="GO:0015074">
    <property type="term" value="P:DNA integration"/>
    <property type="evidence" value="ECO:0007669"/>
    <property type="project" value="InterPro"/>
</dbReference>
<evidence type="ECO:0000256" key="5">
    <source>
        <dbReference type="SAM" id="MobiDB-lite"/>
    </source>
</evidence>
<feature type="region of interest" description="Disordered" evidence="5">
    <location>
        <begin position="574"/>
        <end position="607"/>
    </location>
</feature>
<feature type="domain" description="Core-binding (CB)" evidence="8">
    <location>
        <begin position="608"/>
        <end position="700"/>
    </location>
</feature>
<dbReference type="PANTHER" id="PTHR30349:SF41">
    <property type="entry name" value="INTEGRASE_RECOMBINASE PROTEIN MJ0367-RELATED"/>
    <property type="match status" value="1"/>
</dbReference>
<evidence type="ECO:0000259" key="7">
    <source>
        <dbReference type="PROSITE" id="PS51898"/>
    </source>
</evidence>
<name>A0A402ASY5_9CHLR</name>
<dbReference type="InterPro" id="IPR001584">
    <property type="entry name" value="Integrase_cat-core"/>
</dbReference>
<dbReference type="PROSITE" id="PS51900">
    <property type="entry name" value="CB"/>
    <property type="match status" value="1"/>
</dbReference>
<evidence type="ECO:0000313" key="9">
    <source>
        <dbReference type="EMBL" id="GCE22195.1"/>
    </source>
</evidence>
<comment type="caution">
    <text evidence="9">The sequence shown here is derived from an EMBL/GenBank/DDBJ whole genome shotgun (WGS) entry which is preliminary data.</text>
</comment>
<sequence length="909" mass="103174">MGGRLCLQTRRELLQQLAPQYRQAASAQKRKMFDEFTRITGYHRKYAMWLLNHTEEGQPSPARPRPRQYEGTVQEALVQVWNAANRIAAKRLMPFLPTLVEALEQHGHLHLSEADRSRLLTMSAATADRLLRAHRRRSFSGLSTTRPGPLLKQQIPIRTFQQWNETQPGFLEADLVAHAGADSKGSFLYTLTLTDIATGWTECLPLLSKCQDVVLDALHQARERFPFPILGLDADNGGEFMNELLLSYCEQEQITFTRGRPTLKNDQCFVEQKNGAIVRQVVGYGRLVGMLAYQQLGEVYRALHLYVNCFQPSMKLQEKHIDGKKVHLVYDQARTPLQRLVRAKVLSDASAQELMQMFRAIDPVLLFDQVKELQQALFFHTKGTLGGSAETEECSLRRFCVERCLSGSQEANAFLSALFSEQREPVHEQSPLASLLDWPRTCHDPFHDVWDLIASWVCTSPERNCGEMFRELQRLFPERFRPAHLRTLQRGVRKVRARLQGACGGQGKGEKMEAGGLHPSISVRPETAGCGSDRPVHVINVSPSQKHVSKQLVPSRCLGEEGIKGMQRTALSGEGLDTTASDQKHLQDDQLSQGFERRTGSSQKGLSRSIEHAIQDYLQAQKKSGRRPKTLEWHQTALRLLQEYLSSECQYVLIHQITEAEIQNWLTFLRERPTARGMYRSTGTVASYARSARAFFRWLVRHRSMRQTPFAQLDMPREEPGLLHLVEPAEWERLLLACRSAGGMVAGVADQTSACNQALLWVLAQTGMRTSEVCELQLSDVDRDHGVMRIRGKGSRARWVPLGEEGRYHLSVYLDRYRLPPGHDLKRMRVGEEPLFLSREGCSLTRNSIALLFGRLRKRAGITRKEVGPVLLRDTFAVRYLQAGGDLRTLRQQLGQEESAAVKRYLDMV</sequence>
<dbReference type="PROSITE" id="PS50994">
    <property type="entry name" value="INTEGRASE"/>
    <property type="match status" value="1"/>
</dbReference>
<dbReference type="EMBL" id="BIFS01000002">
    <property type="protein sequence ID" value="GCE22195.1"/>
    <property type="molecule type" value="Genomic_DNA"/>
</dbReference>